<keyword evidence="2" id="KW-1185">Reference proteome</keyword>
<sequence length="127" mass="15003">MQQNQFTQVVRSFNLVVLNILTVFGNFIGNHIGYVFKNTLKIPPNNDFDVSKFCLEDFPFFFNIFSFHFRLDKVPSIISRHQYCVLHRSHDFLRASGDYCQYATGKKDVDMPEDKSRWCFQGPDLHR</sequence>
<evidence type="ECO:0000313" key="1">
    <source>
        <dbReference type="EMBL" id="KAI9909073.1"/>
    </source>
</evidence>
<protein>
    <submittedName>
        <fullName evidence="1">Uncharacterized protein</fullName>
    </submittedName>
</protein>
<dbReference type="EMBL" id="CM047586">
    <property type="protein sequence ID" value="KAI9909073.1"/>
    <property type="molecule type" value="Genomic_DNA"/>
</dbReference>
<evidence type="ECO:0000313" key="2">
    <source>
        <dbReference type="Proteomes" id="UP001163321"/>
    </source>
</evidence>
<comment type="caution">
    <text evidence="1">The sequence shown here is derived from an EMBL/GenBank/DDBJ whole genome shotgun (WGS) entry which is preliminary data.</text>
</comment>
<dbReference type="Proteomes" id="UP001163321">
    <property type="component" value="Chromosome 7"/>
</dbReference>
<reference evidence="1 2" key="1">
    <citation type="journal article" date="2022" name="bioRxiv">
        <title>The genome of the oomycete Peronosclerospora sorghi, a cosmopolitan pathogen of maize and sorghum, is inflated with dispersed pseudogenes.</title>
        <authorList>
            <person name="Fletcher K."/>
            <person name="Martin F."/>
            <person name="Isakeit T."/>
            <person name="Cavanaugh K."/>
            <person name="Magill C."/>
            <person name="Michelmore R."/>
        </authorList>
    </citation>
    <scope>NUCLEOTIDE SEQUENCE [LARGE SCALE GENOMIC DNA]</scope>
    <source>
        <strain evidence="1">P6</strain>
    </source>
</reference>
<accession>A0ACC0VTA4</accession>
<name>A0ACC0VTA4_9STRA</name>
<organism evidence="1 2">
    <name type="scientific">Peronosclerospora sorghi</name>
    <dbReference type="NCBI Taxonomy" id="230839"/>
    <lineage>
        <taxon>Eukaryota</taxon>
        <taxon>Sar</taxon>
        <taxon>Stramenopiles</taxon>
        <taxon>Oomycota</taxon>
        <taxon>Peronosporomycetes</taxon>
        <taxon>Peronosporales</taxon>
        <taxon>Peronosporaceae</taxon>
        <taxon>Peronosclerospora</taxon>
    </lineage>
</organism>
<gene>
    <name evidence="1" type="ORF">PsorP6_014470</name>
</gene>
<proteinExistence type="predicted"/>